<accession>A0A371GPA5</accession>
<dbReference type="Proteomes" id="UP000257109">
    <property type="component" value="Unassembled WGS sequence"/>
</dbReference>
<reference evidence="1" key="1">
    <citation type="submission" date="2018-05" db="EMBL/GenBank/DDBJ databases">
        <title>Draft genome of Mucuna pruriens seed.</title>
        <authorList>
            <person name="Nnadi N.E."/>
            <person name="Vos R."/>
            <person name="Hasami M.H."/>
            <person name="Devisetty U.K."/>
            <person name="Aguiy J.C."/>
        </authorList>
    </citation>
    <scope>NUCLEOTIDE SEQUENCE [LARGE SCALE GENOMIC DNA]</scope>
    <source>
        <strain evidence="1">JCA_2017</strain>
    </source>
</reference>
<sequence>MEYQVNVVPHFGCLWIYIIQSNLKSYYIRKLASKIREKENSTMLYSYGSHHSTKQTFKHFFIKCLFLLEIYWLYTLLHPQS</sequence>
<evidence type="ECO:0000313" key="2">
    <source>
        <dbReference type="Proteomes" id="UP000257109"/>
    </source>
</evidence>
<gene>
    <name evidence="1" type="ORF">CR513_25741</name>
</gene>
<protein>
    <submittedName>
        <fullName evidence="1">Uncharacterized protein</fullName>
    </submittedName>
</protein>
<comment type="caution">
    <text evidence="1">The sequence shown here is derived from an EMBL/GenBank/DDBJ whole genome shotgun (WGS) entry which is preliminary data.</text>
</comment>
<proteinExistence type="predicted"/>
<dbReference type="EMBL" id="QJKJ01004935">
    <property type="protein sequence ID" value="RDX92173.1"/>
    <property type="molecule type" value="Genomic_DNA"/>
</dbReference>
<feature type="non-terminal residue" evidence="1">
    <location>
        <position position="1"/>
    </location>
</feature>
<dbReference type="AlphaFoldDB" id="A0A371GPA5"/>
<keyword evidence="2" id="KW-1185">Reference proteome</keyword>
<name>A0A371GPA5_MUCPR</name>
<organism evidence="1 2">
    <name type="scientific">Mucuna pruriens</name>
    <name type="common">Velvet bean</name>
    <name type="synonym">Dolichos pruriens</name>
    <dbReference type="NCBI Taxonomy" id="157652"/>
    <lineage>
        <taxon>Eukaryota</taxon>
        <taxon>Viridiplantae</taxon>
        <taxon>Streptophyta</taxon>
        <taxon>Embryophyta</taxon>
        <taxon>Tracheophyta</taxon>
        <taxon>Spermatophyta</taxon>
        <taxon>Magnoliopsida</taxon>
        <taxon>eudicotyledons</taxon>
        <taxon>Gunneridae</taxon>
        <taxon>Pentapetalae</taxon>
        <taxon>rosids</taxon>
        <taxon>fabids</taxon>
        <taxon>Fabales</taxon>
        <taxon>Fabaceae</taxon>
        <taxon>Papilionoideae</taxon>
        <taxon>50 kb inversion clade</taxon>
        <taxon>NPAAA clade</taxon>
        <taxon>indigoferoid/millettioid clade</taxon>
        <taxon>Phaseoleae</taxon>
        <taxon>Mucuna</taxon>
    </lineage>
</organism>
<evidence type="ECO:0000313" key="1">
    <source>
        <dbReference type="EMBL" id="RDX92173.1"/>
    </source>
</evidence>